<reference evidence="2" key="1">
    <citation type="submission" date="2025-08" db="UniProtKB">
        <authorList>
            <consortium name="RefSeq"/>
        </authorList>
    </citation>
    <scope>IDENTIFICATION</scope>
</reference>
<dbReference type="KEGG" id="osn:115227077"/>
<sequence length="146" mass="17423">MDKFSLFRHKSCRELCQFPNLAQLENNHEADISISDDDLFIYCDHLKSLHNDMSCRCQDLISMEIPDWLINPFIDDYTNEADSEIQEELITLQNDFELNPLFKNSYQEFWLQKEISESYLKLWEATKHFFVAFLTTYMAAWSQSND</sequence>
<protein>
    <submittedName>
        <fullName evidence="2">Uncharacterized protein LOC115227077</fullName>
    </submittedName>
</protein>
<gene>
    <name evidence="2" type="primary">LOC115227077</name>
</gene>
<dbReference type="RefSeq" id="XP_029653865.1">
    <property type="nucleotide sequence ID" value="XM_029798005.1"/>
</dbReference>
<accession>A0A6P7TVC4</accession>
<evidence type="ECO:0000313" key="2">
    <source>
        <dbReference type="RefSeq" id="XP_029653865.1"/>
    </source>
</evidence>
<organism evidence="1 2">
    <name type="scientific">Octopus sinensis</name>
    <name type="common">East Asian common octopus</name>
    <dbReference type="NCBI Taxonomy" id="2607531"/>
    <lineage>
        <taxon>Eukaryota</taxon>
        <taxon>Metazoa</taxon>
        <taxon>Spiralia</taxon>
        <taxon>Lophotrochozoa</taxon>
        <taxon>Mollusca</taxon>
        <taxon>Cephalopoda</taxon>
        <taxon>Coleoidea</taxon>
        <taxon>Octopodiformes</taxon>
        <taxon>Octopoda</taxon>
        <taxon>Incirrata</taxon>
        <taxon>Octopodidae</taxon>
        <taxon>Octopus</taxon>
    </lineage>
</organism>
<dbReference type="AlphaFoldDB" id="A0A6P7TVC4"/>
<proteinExistence type="predicted"/>
<dbReference type="PANTHER" id="PTHR45913:SF5">
    <property type="entry name" value="GENERAL TRANSCRIPTION FACTOR II-I REPEAT DOMAIN-CONTAINING PROTEIN 2A-LIKE PROTEIN"/>
    <property type="match status" value="1"/>
</dbReference>
<name>A0A6P7TVC4_9MOLL</name>
<evidence type="ECO:0000313" key="1">
    <source>
        <dbReference type="Proteomes" id="UP000515154"/>
    </source>
</evidence>
<keyword evidence="1" id="KW-1185">Reference proteome</keyword>
<dbReference type="Proteomes" id="UP000515154">
    <property type="component" value="Unplaced"/>
</dbReference>
<dbReference type="PANTHER" id="PTHR45913">
    <property type="entry name" value="EPM2A-INTERACTING PROTEIN 1"/>
    <property type="match status" value="1"/>
</dbReference>